<protein>
    <submittedName>
        <fullName evidence="1">HAD family hydrolase</fullName>
        <ecNumber evidence="1">3.-.-.-</ecNumber>
    </submittedName>
</protein>
<dbReference type="SUPFAM" id="SSF56784">
    <property type="entry name" value="HAD-like"/>
    <property type="match status" value="1"/>
</dbReference>
<organism evidence="1 2">
    <name type="scientific">Streptodolium elevatio</name>
    <dbReference type="NCBI Taxonomy" id="3157996"/>
    <lineage>
        <taxon>Bacteria</taxon>
        <taxon>Bacillati</taxon>
        <taxon>Actinomycetota</taxon>
        <taxon>Actinomycetes</taxon>
        <taxon>Kitasatosporales</taxon>
        <taxon>Streptomycetaceae</taxon>
        <taxon>Streptodolium</taxon>
    </lineage>
</organism>
<sequence>MTAGPFGLVATDLDGTLVRDDHTISGRTRAALDAVRAAGAHHVIVTGRAVSWSRPVFEHLGYQGLAVCSQGAQVYHAGEDRLLTSVTLDRGVARLAVEKLVANLGPVALAVSRAGLDGEVVVEPAYAYRLRLPVRTVADRAELWAEPILKAYVQLPGLDDDELAARAREICDGLVDITHAGPGIVELLPPGLAKSIGLSLVARRLGVRAAGTIAFGDMPNDLSLLRWAGHGVAMANAHPSLKAIADEVTASNDEDGVAVVLERLFPTG</sequence>
<accession>A0ABV3D8I9</accession>
<evidence type="ECO:0000313" key="1">
    <source>
        <dbReference type="EMBL" id="MEU8132060.1"/>
    </source>
</evidence>
<dbReference type="InterPro" id="IPR000150">
    <property type="entry name" value="Cof"/>
</dbReference>
<dbReference type="InterPro" id="IPR036412">
    <property type="entry name" value="HAD-like_sf"/>
</dbReference>
<dbReference type="RefSeq" id="WP_358347248.1">
    <property type="nucleotide sequence ID" value="NZ_JBEZFP010000001.1"/>
</dbReference>
<dbReference type="EC" id="3.-.-.-" evidence="1"/>
<dbReference type="PANTHER" id="PTHR10000">
    <property type="entry name" value="PHOSPHOSERINE PHOSPHATASE"/>
    <property type="match status" value="1"/>
</dbReference>
<gene>
    <name evidence="1" type="ORF">AB0C36_00975</name>
</gene>
<dbReference type="InterPro" id="IPR023214">
    <property type="entry name" value="HAD_sf"/>
</dbReference>
<dbReference type="Gene3D" id="3.30.1240.10">
    <property type="match status" value="1"/>
</dbReference>
<dbReference type="Gene3D" id="3.40.50.1000">
    <property type="entry name" value="HAD superfamily/HAD-like"/>
    <property type="match status" value="1"/>
</dbReference>
<dbReference type="InterPro" id="IPR006379">
    <property type="entry name" value="HAD-SF_hydro_IIB"/>
</dbReference>
<dbReference type="EMBL" id="JBEZFP010000001">
    <property type="protein sequence ID" value="MEU8132060.1"/>
    <property type="molecule type" value="Genomic_DNA"/>
</dbReference>
<dbReference type="PANTHER" id="PTHR10000:SF8">
    <property type="entry name" value="HAD SUPERFAMILY HYDROLASE-LIKE, TYPE 3"/>
    <property type="match status" value="1"/>
</dbReference>
<comment type="caution">
    <text evidence="1">The sequence shown here is derived from an EMBL/GenBank/DDBJ whole genome shotgun (WGS) entry which is preliminary data.</text>
</comment>
<keyword evidence="1" id="KW-0378">Hydrolase</keyword>
<dbReference type="Pfam" id="PF08282">
    <property type="entry name" value="Hydrolase_3"/>
    <property type="match status" value="1"/>
</dbReference>
<evidence type="ECO:0000313" key="2">
    <source>
        <dbReference type="Proteomes" id="UP001551482"/>
    </source>
</evidence>
<name>A0ABV3D8I9_9ACTN</name>
<dbReference type="NCBIfam" id="TIGR00099">
    <property type="entry name" value="Cof-subfamily"/>
    <property type="match status" value="1"/>
</dbReference>
<keyword evidence="2" id="KW-1185">Reference proteome</keyword>
<proteinExistence type="predicted"/>
<dbReference type="GO" id="GO:0016787">
    <property type="term" value="F:hydrolase activity"/>
    <property type="evidence" value="ECO:0007669"/>
    <property type="project" value="UniProtKB-KW"/>
</dbReference>
<dbReference type="CDD" id="cd07516">
    <property type="entry name" value="HAD_Pase"/>
    <property type="match status" value="1"/>
</dbReference>
<reference evidence="1 2" key="1">
    <citation type="submission" date="2024-06" db="EMBL/GenBank/DDBJ databases">
        <title>The Natural Products Discovery Center: Release of the First 8490 Sequenced Strains for Exploring Actinobacteria Biosynthetic Diversity.</title>
        <authorList>
            <person name="Kalkreuter E."/>
            <person name="Kautsar S.A."/>
            <person name="Yang D."/>
            <person name="Bader C.D."/>
            <person name="Teijaro C.N."/>
            <person name="Fluegel L."/>
            <person name="Davis C.M."/>
            <person name="Simpson J.R."/>
            <person name="Lauterbach L."/>
            <person name="Steele A.D."/>
            <person name="Gui C."/>
            <person name="Meng S."/>
            <person name="Li G."/>
            <person name="Viehrig K."/>
            <person name="Ye F."/>
            <person name="Su P."/>
            <person name="Kiefer A.F."/>
            <person name="Nichols A."/>
            <person name="Cepeda A.J."/>
            <person name="Yan W."/>
            <person name="Fan B."/>
            <person name="Jiang Y."/>
            <person name="Adhikari A."/>
            <person name="Zheng C.-J."/>
            <person name="Schuster L."/>
            <person name="Cowan T.M."/>
            <person name="Smanski M.J."/>
            <person name="Chevrette M.G."/>
            <person name="De Carvalho L.P.S."/>
            <person name="Shen B."/>
        </authorList>
    </citation>
    <scope>NUCLEOTIDE SEQUENCE [LARGE SCALE GENOMIC DNA]</scope>
    <source>
        <strain evidence="1 2">NPDC048946</strain>
    </source>
</reference>
<dbReference type="SFLD" id="SFLDS00003">
    <property type="entry name" value="Haloacid_Dehalogenase"/>
    <property type="match status" value="1"/>
</dbReference>
<dbReference type="Proteomes" id="UP001551482">
    <property type="component" value="Unassembled WGS sequence"/>
</dbReference>
<dbReference type="SFLD" id="SFLDG01140">
    <property type="entry name" value="C2.B:_Phosphomannomutase_and_P"/>
    <property type="match status" value="1"/>
</dbReference>
<dbReference type="NCBIfam" id="TIGR01484">
    <property type="entry name" value="HAD-SF-IIB"/>
    <property type="match status" value="1"/>
</dbReference>